<proteinExistence type="predicted"/>
<protein>
    <submittedName>
        <fullName evidence="5 6">HTH-type transcriptional regulator YybR</fullName>
    </submittedName>
</protein>
<evidence type="ECO:0000259" key="4">
    <source>
        <dbReference type="PROSITE" id="PS51118"/>
    </source>
</evidence>
<evidence type="ECO:0000256" key="3">
    <source>
        <dbReference type="ARBA" id="ARBA00023163"/>
    </source>
</evidence>
<dbReference type="AlphaFoldDB" id="A0A0P1FIL5"/>
<dbReference type="Gene3D" id="1.10.10.10">
    <property type="entry name" value="Winged helix-like DNA-binding domain superfamily/Winged helix DNA-binding domain"/>
    <property type="match status" value="1"/>
</dbReference>
<keyword evidence="7" id="KW-1185">Reference proteome</keyword>
<keyword evidence="1" id="KW-0805">Transcription regulation</keyword>
<accession>A0A0P1FIL5</accession>
<keyword evidence="2" id="KW-0238">DNA-binding</keyword>
<dbReference type="PANTHER" id="PTHR33204:SF18">
    <property type="entry name" value="TRANSCRIPTIONAL REGULATORY PROTEIN"/>
    <property type="match status" value="1"/>
</dbReference>
<dbReference type="OrthoDB" id="9782219at2"/>
<dbReference type="PANTHER" id="PTHR33204">
    <property type="entry name" value="TRANSCRIPTIONAL REGULATOR, MARR FAMILY"/>
    <property type="match status" value="1"/>
</dbReference>
<evidence type="ECO:0000313" key="5">
    <source>
        <dbReference type="EMBL" id="CUH67753.1"/>
    </source>
</evidence>
<feature type="domain" description="HTH hxlR-type" evidence="4">
    <location>
        <begin position="11"/>
        <end position="108"/>
    </location>
</feature>
<evidence type="ECO:0000256" key="2">
    <source>
        <dbReference type="ARBA" id="ARBA00023125"/>
    </source>
</evidence>
<reference evidence="6 8" key="1">
    <citation type="submission" date="2015-09" db="EMBL/GenBank/DDBJ databases">
        <authorList>
            <consortium name="Swine Surveillance"/>
        </authorList>
    </citation>
    <scope>NUCLEOTIDE SEQUENCE [LARGE SCALE GENOMIC DNA]</scope>
    <source>
        <strain evidence="6 8">5120</strain>
    </source>
</reference>
<reference evidence="5 7" key="2">
    <citation type="submission" date="2015-09" db="EMBL/GenBank/DDBJ databases">
        <authorList>
            <person name="Rodrigo-Torres L."/>
            <person name="Arahal D.R."/>
        </authorList>
    </citation>
    <scope>NUCLEOTIDE SEQUENCE [LARGE SCALE GENOMIC DNA]</scope>
    <source>
        <strain evidence="5 7">CECT 5118</strain>
    </source>
</reference>
<dbReference type="Proteomes" id="UP000051887">
    <property type="component" value="Unassembled WGS sequence"/>
</dbReference>
<dbReference type="Proteomes" id="UP000051086">
    <property type="component" value="Unassembled WGS sequence"/>
</dbReference>
<evidence type="ECO:0000313" key="8">
    <source>
        <dbReference type="Proteomes" id="UP000051887"/>
    </source>
</evidence>
<dbReference type="SUPFAM" id="SSF46785">
    <property type="entry name" value="Winged helix' DNA-binding domain"/>
    <property type="match status" value="1"/>
</dbReference>
<dbReference type="InterPro" id="IPR036390">
    <property type="entry name" value="WH_DNA-bd_sf"/>
</dbReference>
<dbReference type="Pfam" id="PF01638">
    <property type="entry name" value="HxlR"/>
    <property type="match status" value="1"/>
</dbReference>
<gene>
    <name evidence="6" type="primary">yybR_3</name>
    <name evidence="5" type="synonym">yybR_2</name>
    <name evidence="5" type="ORF">TL5118_02326</name>
    <name evidence="6" type="ORF">TL5120_03841</name>
</gene>
<keyword evidence="3" id="KW-0804">Transcription</keyword>
<name>A0A0P1FIL5_9RHOB</name>
<organism evidence="6 8">
    <name type="scientific">Thalassovita autumnalis</name>
    <dbReference type="NCBI Taxonomy" id="2072972"/>
    <lineage>
        <taxon>Bacteria</taxon>
        <taxon>Pseudomonadati</taxon>
        <taxon>Pseudomonadota</taxon>
        <taxon>Alphaproteobacteria</taxon>
        <taxon>Rhodobacterales</taxon>
        <taxon>Roseobacteraceae</taxon>
        <taxon>Thalassovita</taxon>
    </lineage>
</organism>
<dbReference type="RefSeq" id="WP_058245142.1">
    <property type="nucleotide sequence ID" value="NZ_CYSB01000029.1"/>
</dbReference>
<sequence>MKRNDFSQWDCALARTVDVIGDWWTPLILRDAARGVTTFDDFHLSLGISRNTLTQRLNSLVDHGVLAKTLYSERPKRYRYALTEQGVDLVPVLMAMASWGQKWLQDVSPPFRVRHKRCGHEATAMVVCACCGEPLALSDLEPLPKGESA</sequence>
<evidence type="ECO:0000313" key="6">
    <source>
        <dbReference type="EMBL" id="CUH74023.1"/>
    </source>
</evidence>
<evidence type="ECO:0000256" key="1">
    <source>
        <dbReference type="ARBA" id="ARBA00023015"/>
    </source>
</evidence>
<dbReference type="GO" id="GO:0003677">
    <property type="term" value="F:DNA binding"/>
    <property type="evidence" value="ECO:0007669"/>
    <property type="project" value="UniProtKB-KW"/>
</dbReference>
<dbReference type="InterPro" id="IPR036388">
    <property type="entry name" value="WH-like_DNA-bd_sf"/>
</dbReference>
<dbReference type="PROSITE" id="PS51118">
    <property type="entry name" value="HTH_HXLR"/>
    <property type="match status" value="1"/>
</dbReference>
<evidence type="ECO:0000313" key="7">
    <source>
        <dbReference type="Proteomes" id="UP000051086"/>
    </source>
</evidence>
<dbReference type="InterPro" id="IPR002577">
    <property type="entry name" value="HTH_HxlR"/>
</dbReference>
<dbReference type="EMBL" id="CYSB01000029">
    <property type="protein sequence ID" value="CUH67753.1"/>
    <property type="molecule type" value="Genomic_DNA"/>
</dbReference>
<dbReference type="EMBL" id="CYSC01000043">
    <property type="protein sequence ID" value="CUH74023.1"/>
    <property type="molecule type" value="Genomic_DNA"/>
</dbReference>